<reference evidence="2" key="1">
    <citation type="journal article" date="2019" name="Int. J. Syst. Evol. Microbiol.">
        <title>The Global Catalogue of Microorganisms (GCM) 10K type strain sequencing project: providing services to taxonomists for standard genome sequencing and annotation.</title>
        <authorList>
            <consortium name="The Broad Institute Genomics Platform"/>
            <consortium name="The Broad Institute Genome Sequencing Center for Infectious Disease"/>
            <person name="Wu L."/>
            <person name="Ma J."/>
        </authorList>
    </citation>
    <scope>NUCLEOTIDE SEQUENCE [LARGE SCALE GENOMIC DNA]</scope>
    <source>
        <strain evidence="2">CCUG 15531</strain>
    </source>
</reference>
<dbReference type="Gene3D" id="3.40.50.1820">
    <property type="entry name" value="alpha/beta hydrolase"/>
    <property type="match status" value="1"/>
</dbReference>
<accession>A0ABW4MQP2</accession>
<dbReference type="SUPFAM" id="SSF53474">
    <property type="entry name" value="alpha/beta-Hydrolases"/>
    <property type="match status" value="1"/>
</dbReference>
<dbReference type="EMBL" id="JBHUEK010000025">
    <property type="protein sequence ID" value="MFD1779959.1"/>
    <property type="molecule type" value="Genomic_DNA"/>
</dbReference>
<evidence type="ECO:0000313" key="2">
    <source>
        <dbReference type="Proteomes" id="UP001597227"/>
    </source>
</evidence>
<gene>
    <name evidence="1" type="ORF">ACFSFW_14940</name>
</gene>
<organism evidence="1 2">
    <name type="scientific">Fredinandcohnia salidurans</name>
    <dbReference type="NCBI Taxonomy" id="2595041"/>
    <lineage>
        <taxon>Bacteria</taxon>
        <taxon>Bacillati</taxon>
        <taxon>Bacillota</taxon>
        <taxon>Bacilli</taxon>
        <taxon>Bacillales</taxon>
        <taxon>Bacillaceae</taxon>
        <taxon>Fredinandcohnia</taxon>
    </lineage>
</organism>
<sequence>MSLTNLTEEEKNILLQLSYIDLPPNIDVSDHPNKTLTIEKFLSYVDPQVRKNQETRYKNIDEFLAKNPDSALHDIQLVQYQNNNPTENNNSVSGSQSGFVGYGFKDNDGNASAVFRGSEDMKDPVHFDTDWKSNIEAGIGYEIQQQREADAFYEKLTAGKDGQTLLLGHSKGGNLATYVYVNHLGDKVVAYVLNGAPIYWNNLTTEQKKALMGNRYTFVVYEGDIVSQTGVAPYVDKIVETIKDPSEYMAGEDRDFFYPHYETSAEFDENGYYKNYRDGTSIPRATANVVMLRLTELVDKFKLAYHIGKAMAEATIKVIVSIKKGIEALASYIKDQVINYVKKTIKAGIDLIKAVGDYFDNLAKDVASFVIKAIKKLGGYFPVEPYLKVNVARLYYYAQRLESIKRRVNALNNQIDSLYWEVDLLDIRHVLSADILTSFSYRLNQNINYLNTAARLLDANETKLVGKARIIQ</sequence>
<evidence type="ECO:0000313" key="1">
    <source>
        <dbReference type="EMBL" id="MFD1779959.1"/>
    </source>
</evidence>
<dbReference type="Pfam" id="PF11187">
    <property type="entry name" value="Mbeg1-like"/>
    <property type="match status" value="1"/>
</dbReference>
<dbReference type="RefSeq" id="WP_304216869.1">
    <property type="nucleotide sequence ID" value="NZ_JBHUEK010000025.1"/>
</dbReference>
<dbReference type="InterPro" id="IPR029058">
    <property type="entry name" value="AB_hydrolase_fold"/>
</dbReference>
<proteinExistence type="predicted"/>
<name>A0ABW4MQP2_9BACI</name>
<dbReference type="InterPro" id="IPR024499">
    <property type="entry name" value="Mbeg1-like"/>
</dbReference>
<protein>
    <submittedName>
        <fullName evidence="1">Mbeg1-like protein</fullName>
    </submittedName>
</protein>
<keyword evidence="2" id="KW-1185">Reference proteome</keyword>
<comment type="caution">
    <text evidence="1">The sequence shown here is derived from an EMBL/GenBank/DDBJ whole genome shotgun (WGS) entry which is preliminary data.</text>
</comment>
<dbReference type="Proteomes" id="UP001597227">
    <property type="component" value="Unassembled WGS sequence"/>
</dbReference>